<proteinExistence type="predicted"/>
<comment type="caution">
    <text evidence="1">The sequence shown here is derived from an EMBL/GenBank/DDBJ whole genome shotgun (WGS) entry which is preliminary data.</text>
</comment>
<keyword evidence="2" id="KW-1185">Reference proteome</keyword>
<accession>A0A2T1D1A4</accession>
<organism evidence="1 2">
    <name type="scientific">Phormidesmis priestleyi ULC007</name>
    <dbReference type="NCBI Taxonomy" id="1920490"/>
    <lineage>
        <taxon>Bacteria</taxon>
        <taxon>Bacillati</taxon>
        <taxon>Cyanobacteriota</taxon>
        <taxon>Cyanophyceae</taxon>
        <taxon>Leptolyngbyales</taxon>
        <taxon>Leptolyngbyaceae</taxon>
        <taxon>Phormidesmis</taxon>
    </lineage>
</organism>
<gene>
    <name evidence="1" type="ORF">C7B65_26650</name>
</gene>
<name>A0A2T1D1A4_9CYAN</name>
<reference evidence="1 2" key="2">
    <citation type="submission" date="2018-03" db="EMBL/GenBank/DDBJ databases">
        <title>The ancient ancestry and fast evolution of plastids.</title>
        <authorList>
            <person name="Moore K.R."/>
            <person name="Magnabosco C."/>
            <person name="Momper L."/>
            <person name="Gold D.A."/>
            <person name="Bosak T."/>
            <person name="Fournier G.P."/>
        </authorList>
    </citation>
    <scope>NUCLEOTIDE SEQUENCE [LARGE SCALE GENOMIC DNA]</scope>
    <source>
        <strain evidence="1 2">ULC007</strain>
    </source>
</reference>
<dbReference type="EMBL" id="PVWG01000096">
    <property type="protein sequence ID" value="PSB14278.1"/>
    <property type="molecule type" value="Genomic_DNA"/>
</dbReference>
<evidence type="ECO:0000313" key="1">
    <source>
        <dbReference type="EMBL" id="PSB14278.1"/>
    </source>
</evidence>
<dbReference type="AlphaFoldDB" id="A0A2T1D1A4"/>
<reference evidence="1 2" key="1">
    <citation type="submission" date="2018-02" db="EMBL/GenBank/DDBJ databases">
        <authorList>
            <person name="Cohen D.B."/>
            <person name="Kent A.D."/>
        </authorList>
    </citation>
    <scope>NUCLEOTIDE SEQUENCE [LARGE SCALE GENOMIC DNA]</scope>
    <source>
        <strain evidence="1 2">ULC007</strain>
    </source>
</reference>
<protein>
    <recommendedName>
        <fullName evidence="3">BREX-1 system phosphatase PglZ type B</fullName>
    </recommendedName>
</protein>
<evidence type="ECO:0000313" key="2">
    <source>
        <dbReference type="Proteomes" id="UP000238634"/>
    </source>
</evidence>
<dbReference type="Proteomes" id="UP000238634">
    <property type="component" value="Unassembled WGS sequence"/>
</dbReference>
<dbReference type="RefSeq" id="WP_073075343.1">
    <property type="nucleotide sequence ID" value="NZ_MPPI01000084.1"/>
</dbReference>
<evidence type="ECO:0008006" key="3">
    <source>
        <dbReference type="Google" id="ProtNLM"/>
    </source>
</evidence>
<sequence>MIATDSLRSWIRQEIQQVLQHKSAQPPLLVWCDPQRVWKDLLQEAATDNTFELWAEDVHELILRDRFYKTPRAPRVVWLPVRQDEITYFKVFELQAEEVKQLSLPEALSQYGVDIPSDALVELNPILPAHAKEWLDYPKSAWKELTPGNAKETLINDDRVSEILATPSLSFDNLKANNRFGVFVRRVVEDFGLPEPQADKPENWRIQALATLLVTEAAVKCPQSPPKEQDRIISATPQQELALKLLTQWQKQVDRMESFETLALKAGAQTTLQVWAKNLDTLPVPLSSPISEQTFFQTECDRLTQSENFAQLVDYLNSQVNHYQAHAEGFWGLRAKAKVCWSPLVKLAEIASLLHQQAQVEQTWKAPAEAMQWFTSQGWQIDQAGEAIFQEDLELPQELVPVRKQLQDAYLRHTDRVNITFSELLANVSLTTLGLPFAGEAIANTVNS</sequence>